<evidence type="ECO:0000313" key="4">
    <source>
        <dbReference type="Proteomes" id="UP000702544"/>
    </source>
</evidence>
<dbReference type="InterPro" id="IPR038694">
    <property type="entry name" value="DUF427_sf"/>
</dbReference>
<proteinExistence type="predicted"/>
<gene>
    <name evidence="3" type="ORF">GWO12_07000</name>
</gene>
<evidence type="ECO:0000256" key="1">
    <source>
        <dbReference type="SAM" id="MobiDB-lite"/>
    </source>
</evidence>
<accession>A0AAE4Z907</accession>
<dbReference type="Proteomes" id="UP000702544">
    <property type="component" value="Unassembled WGS sequence"/>
</dbReference>
<organism evidence="3 4">
    <name type="scientific">Candidatus Kutchimonas denitrificans</name>
    <dbReference type="NCBI Taxonomy" id="3056748"/>
    <lineage>
        <taxon>Bacteria</taxon>
        <taxon>Pseudomonadati</taxon>
        <taxon>Gemmatimonadota</taxon>
        <taxon>Gemmatimonadia</taxon>
        <taxon>Candidatus Palauibacterales</taxon>
        <taxon>Candidatus Palauibacteraceae</taxon>
        <taxon>Candidatus Kutchimonas</taxon>
    </lineage>
</organism>
<dbReference type="AlphaFoldDB" id="A0AAE4Z907"/>
<dbReference type="PANTHER" id="PTHR43058">
    <property type="entry name" value="SLR0655 PROTEIN"/>
    <property type="match status" value="1"/>
</dbReference>
<dbReference type="EMBL" id="JAACAK010000049">
    <property type="protein sequence ID" value="NIR74847.1"/>
    <property type="molecule type" value="Genomic_DNA"/>
</dbReference>
<feature type="region of interest" description="Disordered" evidence="1">
    <location>
        <begin position="19"/>
        <end position="42"/>
    </location>
</feature>
<protein>
    <submittedName>
        <fullName evidence="3">DUF427 domain-containing protein</fullName>
    </submittedName>
</protein>
<name>A0AAE4Z907_9BACT</name>
<comment type="caution">
    <text evidence="3">The sequence shown here is derived from an EMBL/GenBank/DDBJ whole genome shotgun (WGS) entry which is preliminary data.</text>
</comment>
<evidence type="ECO:0000259" key="2">
    <source>
        <dbReference type="Pfam" id="PF04248"/>
    </source>
</evidence>
<dbReference type="Gene3D" id="2.170.150.40">
    <property type="entry name" value="Domain of unknown function (DUF427)"/>
    <property type="match status" value="1"/>
</dbReference>
<feature type="domain" description="DUF427" evidence="2">
    <location>
        <begin position="52"/>
        <end position="143"/>
    </location>
</feature>
<sequence>MNDLPPGIQRLREKWNYRGDRRPDFAEEPGPGQESVWDYPRPPRVEPDARLVRVVCAGTSIAETRNTFRVLETASPPAFYLPPDDVRMEHLEPADRSSLCEWKGRARYWSVWVGDTEVSEAAWGYPEPWAGYEAIAGHVSFYPGRVECYVDGERVKPQGGDFYGGWVTWEIIGPWKGEPGTQSW</sequence>
<dbReference type="InterPro" id="IPR007361">
    <property type="entry name" value="DUF427"/>
</dbReference>
<dbReference type="PANTHER" id="PTHR43058:SF1">
    <property type="entry name" value="DUF427 DOMAIN-CONTAINING PROTEIN"/>
    <property type="match status" value="1"/>
</dbReference>
<dbReference type="Pfam" id="PF04248">
    <property type="entry name" value="NTP_transf_9"/>
    <property type="match status" value="1"/>
</dbReference>
<reference evidence="3 4" key="1">
    <citation type="submission" date="2020-01" db="EMBL/GenBank/DDBJ databases">
        <title>Genomes assembled from Gulf of Kutch pelagic sediment metagenomes.</title>
        <authorList>
            <person name="Chandrashekar M."/>
            <person name="Mahajan M.S."/>
            <person name="Dave K.J."/>
            <person name="Vatsa P."/>
            <person name="Nathani N.M."/>
        </authorList>
    </citation>
    <scope>NUCLEOTIDE SEQUENCE [LARGE SCALE GENOMIC DNA]</scope>
    <source>
        <strain evidence="3">KS3-K002</strain>
    </source>
</reference>
<evidence type="ECO:0000313" key="3">
    <source>
        <dbReference type="EMBL" id="NIR74847.1"/>
    </source>
</evidence>